<accession>A0ACB9YVY8</accession>
<evidence type="ECO:0000313" key="1">
    <source>
        <dbReference type="EMBL" id="KAI4863130.1"/>
    </source>
</evidence>
<sequence>MVFPSRGCITCKTRRIKCDSVHPVCGRCRKADRGCVWDENEEAGLLFRSENAFAQGKPRRPWKPREHEDAIVSIPSEAVPANPSSSSSTEDEASHFWLENYVFQDDEIPEFAREFSHYLVIYRDKAQPSSSLRLVMSAFSHAVLGRSMRDDKAMEKASGLFTQSITKMQAEFRELSQDNIDELIVTTMLMASYENVMYKDAGHRIKEEDALPPLIPDVTGSQFWKDVCHHEGAAGLLKLRQQRGWTPNLALDRAVRRQLIRTSILRGVPVAEWLHDGAYFGEEGPVLSLDSILVRVATLRSNSLPLFLPKSRRFVSELRPDDIVTEARNLDADLESWWRTIPTDWEFSIERSHESDPTFDGPNHVYPTHGHGTIWNRYRATHLIVSSIRRRALAVMAKCSSMGTSTNAEQGICLEKMASLSRDLCRSVPFSLTSLANPAHDTEFSRVIKIGGKEVYTNDEILPKLAILLAWPLTLAISTDGVPEPEKLWLKQQLKSIAGSLGDAVLDTLTEESEFKF</sequence>
<comment type="caution">
    <text evidence="1">The sequence shown here is derived from an EMBL/GenBank/DDBJ whole genome shotgun (WGS) entry which is preliminary data.</text>
</comment>
<name>A0ACB9YVY8_9PEZI</name>
<dbReference type="EMBL" id="MU393510">
    <property type="protein sequence ID" value="KAI4863130.1"/>
    <property type="molecule type" value="Genomic_DNA"/>
</dbReference>
<organism evidence="1 2">
    <name type="scientific">Hypoxylon rubiginosum</name>
    <dbReference type="NCBI Taxonomy" id="110542"/>
    <lineage>
        <taxon>Eukaryota</taxon>
        <taxon>Fungi</taxon>
        <taxon>Dikarya</taxon>
        <taxon>Ascomycota</taxon>
        <taxon>Pezizomycotina</taxon>
        <taxon>Sordariomycetes</taxon>
        <taxon>Xylariomycetidae</taxon>
        <taxon>Xylariales</taxon>
        <taxon>Hypoxylaceae</taxon>
        <taxon>Hypoxylon</taxon>
    </lineage>
</organism>
<evidence type="ECO:0000313" key="2">
    <source>
        <dbReference type="Proteomes" id="UP001497700"/>
    </source>
</evidence>
<gene>
    <name evidence="1" type="ORF">F4820DRAFT_386328</name>
</gene>
<reference evidence="1 2" key="1">
    <citation type="journal article" date="2022" name="New Phytol.">
        <title>Ecological generalism drives hyperdiversity of secondary metabolite gene clusters in xylarialean endophytes.</title>
        <authorList>
            <person name="Franco M.E.E."/>
            <person name="Wisecaver J.H."/>
            <person name="Arnold A.E."/>
            <person name="Ju Y.M."/>
            <person name="Slot J.C."/>
            <person name="Ahrendt S."/>
            <person name="Moore L.P."/>
            <person name="Eastman K.E."/>
            <person name="Scott K."/>
            <person name="Konkel Z."/>
            <person name="Mondo S.J."/>
            <person name="Kuo A."/>
            <person name="Hayes R.D."/>
            <person name="Haridas S."/>
            <person name="Andreopoulos B."/>
            <person name="Riley R."/>
            <person name="LaButti K."/>
            <person name="Pangilinan J."/>
            <person name="Lipzen A."/>
            <person name="Amirebrahimi M."/>
            <person name="Yan J."/>
            <person name="Adam C."/>
            <person name="Keymanesh K."/>
            <person name="Ng V."/>
            <person name="Louie K."/>
            <person name="Northen T."/>
            <person name="Drula E."/>
            <person name="Henrissat B."/>
            <person name="Hsieh H.M."/>
            <person name="Youens-Clark K."/>
            <person name="Lutzoni F."/>
            <person name="Miadlikowska J."/>
            <person name="Eastwood D.C."/>
            <person name="Hamelin R.C."/>
            <person name="Grigoriev I.V."/>
            <person name="U'Ren J.M."/>
        </authorList>
    </citation>
    <scope>NUCLEOTIDE SEQUENCE [LARGE SCALE GENOMIC DNA]</scope>
    <source>
        <strain evidence="1 2">CBS 119005</strain>
    </source>
</reference>
<keyword evidence="2" id="KW-1185">Reference proteome</keyword>
<protein>
    <submittedName>
        <fullName evidence="1">Uncharacterized protein</fullName>
    </submittedName>
</protein>
<dbReference type="Proteomes" id="UP001497700">
    <property type="component" value="Unassembled WGS sequence"/>
</dbReference>
<proteinExistence type="predicted"/>